<dbReference type="InterPro" id="IPR043519">
    <property type="entry name" value="NT_sf"/>
</dbReference>
<sequence length="228" mass="26046">MTAFGYESEELIESSSEQEGVIFLKLGNKEETTNICSDPRLKEMRIEVHSLVDLNGMHLRDANDLVKIASIDRNVTDNVLMDVLTELICLEDPERKKIAEEEVEIIKKGISDVIENGVCTMFGSYSSLVRRNGYSDIDMAVSSESENTLSVRPLQMIIDNPKCLLENPMTYAEFYSYPQEEIIKAIFQCLVDKEEFREKFEMRTLLVRTPIVVLKSTKIPEMKVSAFK</sequence>
<dbReference type="CTD" id="78775825"/>
<proteinExistence type="predicted"/>
<comment type="caution">
    <text evidence="1">The sequence shown here is derived from an EMBL/GenBank/DDBJ whole genome shotgun (WGS) entry which is preliminary data.</text>
</comment>
<protein>
    <submittedName>
        <fullName evidence="1">Uncharacterized protein</fullName>
    </submittedName>
</protein>
<evidence type="ECO:0000313" key="1">
    <source>
        <dbReference type="EMBL" id="KAF1757408.1"/>
    </source>
</evidence>
<evidence type="ECO:0000313" key="2">
    <source>
        <dbReference type="Proteomes" id="UP000483820"/>
    </source>
</evidence>
<dbReference type="KEGG" id="crq:GCK72_013864"/>
<dbReference type="SUPFAM" id="SSF81301">
    <property type="entry name" value="Nucleotidyltransferase"/>
    <property type="match status" value="1"/>
</dbReference>
<name>A0A6A5GPL7_CAERE</name>
<dbReference type="Proteomes" id="UP000483820">
    <property type="component" value="Chromosome IV"/>
</dbReference>
<organism evidence="1 2">
    <name type="scientific">Caenorhabditis remanei</name>
    <name type="common">Caenorhabditis vulgaris</name>
    <dbReference type="NCBI Taxonomy" id="31234"/>
    <lineage>
        <taxon>Eukaryota</taxon>
        <taxon>Metazoa</taxon>
        <taxon>Ecdysozoa</taxon>
        <taxon>Nematoda</taxon>
        <taxon>Chromadorea</taxon>
        <taxon>Rhabditida</taxon>
        <taxon>Rhabditina</taxon>
        <taxon>Rhabditomorpha</taxon>
        <taxon>Rhabditoidea</taxon>
        <taxon>Rhabditidae</taxon>
        <taxon>Peloderinae</taxon>
        <taxon>Caenorhabditis</taxon>
    </lineage>
</organism>
<gene>
    <name evidence="1" type="ORF">GCK72_013864</name>
</gene>
<reference evidence="1 2" key="1">
    <citation type="submission" date="2019-12" db="EMBL/GenBank/DDBJ databases">
        <title>Chromosome-level assembly of the Caenorhabditis remanei genome.</title>
        <authorList>
            <person name="Teterina A.A."/>
            <person name="Willis J.H."/>
            <person name="Phillips P.C."/>
        </authorList>
    </citation>
    <scope>NUCLEOTIDE SEQUENCE [LARGE SCALE GENOMIC DNA]</scope>
    <source>
        <strain evidence="1 2">PX506</strain>
        <tissue evidence="1">Whole organism</tissue>
    </source>
</reference>
<dbReference type="RefSeq" id="XP_053584802.1">
    <property type="nucleotide sequence ID" value="XM_053730030.1"/>
</dbReference>
<accession>A0A6A5GPL7</accession>
<dbReference type="GeneID" id="78775825"/>
<dbReference type="EMBL" id="WUAV01000004">
    <property type="protein sequence ID" value="KAF1757408.1"/>
    <property type="molecule type" value="Genomic_DNA"/>
</dbReference>
<dbReference type="AlphaFoldDB" id="A0A6A5GPL7"/>